<evidence type="ECO:0000313" key="3">
    <source>
        <dbReference type="Proteomes" id="UP001139494"/>
    </source>
</evidence>
<evidence type="ECO:0000313" key="2">
    <source>
        <dbReference type="EMBL" id="MCQ4334999.1"/>
    </source>
</evidence>
<dbReference type="Proteomes" id="UP001139494">
    <property type="component" value="Unassembled WGS sequence"/>
</dbReference>
<reference evidence="2" key="1">
    <citation type="journal article" date="2023" name="Front. Microbiol.">
        <title>Genomic-based phylogenetic and metabolic analyses of the genus Natronomonas, and description of Natronomonas aquatica sp. nov.</title>
        <authorList>
            <person name="Garcia-Roldan A."/>
            <person name="Duran-Viseras A."/>
            <person name="de la Haba R.R."/>
            <person name="Corral P."/>
            <person name="Sanchez-Porro C."/>
            <person name="Ventosa A."/>
        </authorList>
    </citation>
    <scope>NUCLEOTIDE SEQUENCE</scope>
    <source>
        <strain evidence="2">F2-12</strain>
    </source>
</reference>
<organism evidence="2 3">
    <name type="scientific">Natronomonas aquatica</name>
    <dbReference type="NCBI Taxonomy" id="2841590"/>
    <lineage>
        <taxon>Archaea</taxon>
        <taxon>Methanobacteriati</taxon>
        <taxon>Methanobacteriota</taxon>
        <taxon>Stenosarchaea group</taxon>
        <taxon>Halobacteria</taxon>
        <taxon>Halobacteriales</taxon>
        <taxon>Natronomonadaceae</taxon>
        <taxon>Natronomonas</taxon>
    </lineage>
</organism>
<dbReference type="RefSeq" id="WP_256031388.1">
    <property type="nucleotide sequence ID" value="NZ_JAHLKM010000054.1"/>
</dbReference>
<sequence length="74" mass="8479">MRRFDVGDKVRIDIPNSADPDYSLHGSKGTVVEIIEDDADKETGDVRDSYLFSVELDDDSIEHLRWRDLRPASE</sequence>
<keyword evidence="3" id="KW-1185">Reference proteome</keyword>
<name>A0A9R1CTK8_9EURY</name>
<protein>
    <recommendedName>
        <fullName evidence="1">DUF8139 domain-containing protein</fullName>
    </recommendedName>
</protein>
<accession>A0A9R1CTK8</accession>
<comment type="caution">
    <text evidence="2">The sequence shown here is derived from an EMBL/GenBank/DDBJ whole genome shotgun (WGS) entry which is preliminary data.</text>
</comment>
<dbReference type="AlphaFoldDB" id="A0A9R1CTK8"/>
<proteinExistence type="predicted"/>
<feature type="domain" description="DUF8139" evidence="1">
    <location>
        <begin position="1"/>
        <end position="72"/>
    </location>
</feature>
<dbReference type="Pfam" id="PF26460">
    <property type="entry name" value="DUF8139"/>
    <property type="match status" value="1"/>
</dbReference>
<dbReference type="EMBL" id="JAHLKM010000054">
    <property type="protein sequence ID" value="MCQ4334999.1"/>
    <property type="molecule type" value="Genomic_DNA"/>
</dbReference>
<dbReference type="InterPro" id="IPR058452">
    <property type="entry name" value="DUF8139"/>
</dbReference>
<evidence type="ECO:0000259" key="1">
    <source>
        <dbReference type="Pfam" id="PF26460"/>
    </source>
</evidence>
<gene>
    <name evidence="2" type="ORF">KM295_16225</name>
</gene>